<keyword evidence="4" id="KW-1185">Reference proteome</keyword>
<dbReference type="SMART" id="SM00873">
    <property type="entry name" value="B3_4"/>
    <property type="match status" value="1"/>
</dbReference>
<dbReference type="InterPro" id="IPR005146">
    <property type="entry name" value="B3/B4_tRNA-bd"/>
</dbReference>
<comment type="caution">
    <text evidence="3">The sequence shown here is derived from an EMBL/GenBank/DDBJ whole genome shotgun (WGS) entry which is preliminary data.</text>
</comment>
<feature type="domain" description="B3/B4 tRNA-binding" evidence="2">
    <location>
        <begin position="225"/>
        <end position="387"/>
    </location>
</feature>
<proteinExistence type="predicted"/>
<protein>
    <recommendedName>
        <fullName evidence="2">B3/B4 tRNA-binding domain-containing protein</fullName>
    </recommendedName>
</protein>
<dbReference type="Pfam" id="PF03483">
    <property type="entry name" value="B3_4"/>
    <property type="match status" value="1"/>
</dbReference>
<evidence type="ECO:0000313" key="4">
    <source>
        <dbReference type="Proteomes" id="UP001161017"/>
    </source>
</evidence>
<accession>A0AA43QTA6</accession>
<evidence type="ECO:0000259" key="2">
    <source>
        <dbReference type="SMART" id="SM00873"/>
    </source>
</evidence>
<dbReference type="PANTHER" id="PTHR39209:SF2">
    <property type="entry name" value="CYTOPLASMIC PROTEIN"/>
    <property type="match status" value="1"/>
</dbReference>
<dbReference type="EMBL" id="JAPUFD010000016">
    <property type="protein sequence ID" value="MDI1492087.1"/>
    <property type="molecule type" value="Genomic_DNA"/>
</dbReference>
<keyword evidence="1" id="KW-0812">Transmembrane</keyword>
<gene>
    <name evidence="3" type="ORF">OHK93_003299</name>
</gene>
<dbReference type="Proteomes" id="UP001161017">
    <property type="component" value="Unassembled WGS sequence"/>
</dbReference>
<organism evidence="3 4">
    <name type="scientific">Ramalina farinacea</name>
    <dbReference type="NCBI Taxonomy" id="258253"/>
    <lineage>
        <taxon>Eukaryota</taxon>
        <taxon>Fungi</taxon>
        <taxon>Dikarya</taxon>
        <taxon>Ascomycota</taxon>
        <taxon>Pezizomycotina</taxon>
        <taxon>Lecanoromycetes</taxon>
        <taxon>OSLEUM clade</taxon>
        <taxon>Lecanoromycetidae</taxon>
        <taxon>Lecanorales</taxon>
        <taxon>Lecanorineae</taxon>
        <taxon>Ramalinaceae</taxon>
        <taxon>Ramalina</taxon>
    </lineage>
</organism>
<dbReference type="PANTHER" id="PTHR39209">
    <property type="match status" value="1"/>
</dbReference>
<feature type="transmembrane region" description="Helical" evidence="1">
    <location>
        <begin position="171"/>
        <end position="189"/>
    </location>
</feature>
<dbReference type="GO" id="GO:0003723">
    <property type="term" value="F:RNA binding"/>
    <property type="evidence" value="ECO:0007669"/>
    <property type="project" value="InterPro"/>
</dbReference>
<name>A0AA43QTA6_9LECA</name>
<feature type="transmembrane region" description="Helical" evidence="1">
    <location>
        <begin position="54"/>
        <end position="78"/>
    </location>
</feature>
<dbReference type="AlphaFoldDB" id="A0AA43QTA6"/>
<dbReference type="Gene3D" id="3.50.40.10">
    <property type="entry name" value="Phenylalanyl-trna Synthetase, Chain B, domain 3"/>
    <property type="match status" value="1"/>
</dbReference>
<dbReference type="SUPFAM" id="SSF56037">
    <property type="entry name" value="PheT/TilS domain"/>
    <property type="match status" value="1"/>
</dbReference>
<keyword evidence="1" id="KW-0472">Membrane</keyword>
<dbReference type="GO" id="GO:0004826">
    <property type="term" value="F:phenylalanine-tRNA ligase activity"/>
    <property type="evidence" value="ECO:0007669"/>
    <property type="project" value="InterPro"/>
</dbReference>
<reference evidence="3" key="1">
    <citation type="journal article" date="2023" name="Genome Biol. Evol.">
        <title>First Whole Genome Sequence and Flow Cytometry Genome Size Data for the Lichen-Forming Fungus Ramalina farinacea (Ascomycota).</title>
        <authorList>
            <person name="Llewellyn T."/>
            <person name="Mian S."/>
            <person name="Hill R."/>
            <person name="Leitch I.J."/>
            <person name="Gaya E."/>
        </authorList>
    </citation>
    <scope>NUCLEOTIDE SEQUENCE</scope>
    <source>
        <strain evidence="3">LIQ254RAFAR</strain>
    </source>
</reference>
<sequence length="411" mass="45228">MSDDRFVPGTVHLVDLDGVLSAKHATGVQKDIVLVPAPSEDPDDPLAWSPRRKLLSTICVSVYTFAIGIASAAIYSVLDPIEKKETNYHRVAFVEHQKCSIDLVDTDSNIANGSVVTSTRNLDKQDVLTRPFPTPKIAQSNTTRRGGKSFLKKLRPLDSQILQYPNRMKAMVLRPLIFLTFPVIAYSGFSYGSNIVWFNVLNASSTLSALAAYPNAQSHPRIALYRNTLKEKCNVPSKKFPQSNESLYRRLIKEQRPLRPLNPVVDFYNSVSIKHGVTAGAFDLGELQTRSTAPLELRLSAAGDLFTALDAEAGAKPIDVAAGELVYAQESTVLTRQLAWRQAAQCLVSHETQNVIFMSEIFENEGESGLAQAVADDLKKGLRDFFGVVAQATILGHQEGILDVKVHNAFF</sequence>
<keyword evidence="1" id="KW-1133">Transmembrane helix</keyword>
<dbReference type="InterPro" id="IPR020825">
    <property type="entry name" value="Phe-tRNA_synthase-like_B3/B4"/>
</dbReference>
<evidence type="ECO:0000256" key="1">
    <source>
        <dbReference type="SAM" id="Phobius"/>
    </source>
</evidence>
<evidence type="ECO:0000313" key="3">
    <source>
        <dbReference type="EMBL" id="MDI1492087.1"/>
    </source>
</evidence>